<dbReference type="EMBL" id="QRGA01000009">
    <property type="protein sequence ID" value="RDU97622.1"/>
    <property type="molecule type" value="Genomic_DNA"/>
</dbReference>
<evidence type="ECO:0000256" key="1">
    <source>
        <dbReference type="SAM" id="Phobius"/>
    </source>
</evidence>
<comment type="caution">
    <text evidence="2">The sequence shown here is derived from an EMBL/GenBank/DDBJ whole genome shotgun (WGS) entry which is preliminary data.</text>
</comment>
<organism evidence="2 3">
    <name type="scientific">Trinickia dinghuensis</name>
    <dbReference type="NCBI Taxonomy" id="2291023"/>
    <lineage>
        <taxon>Bacteria</taxon>
        <taxon>Pseudomonadati</taxon>
        <taxon>Pseudomonadota</taxon>
        <taxon>Betaproteobacteria</taxon>
        <taxon>Burkholderiales</taxon>
        <taxon>Burkholderiaceae</taxon>
        <taxon>Trinickia</taxon>
    </lineage>
</organism>
<name>A0A3D8JXT4_9BURK</name>
<accession>A0A3D8JXT4</accession>
<keyword evidence="1" id="KW-0472">Membrane</keyword>
<sequence length="77" mass="7953">MPIMGAVLDGFVIIGIALPVLPLYVHSGLGFDTFVLLRLGESLRHAAAPEFAQLRCHFLISAAAAGCAVRTCAASGS</sequence>
<keyword evidence="3" id="KW-1185">Reference proteome</keyword>
<evidence type="ECO:0000313" key="3">
    <source>
        <dbReference type="Proteomes" id="UP000256838"/>
    </source>
</evidence>
<evidence type="ECO:0000313" key="2">
    <source>
        <dbReference type="EMBL" id="RDU97622.1"/>
    </source>
</evidence>
<keyword evidence="1" id="KW-1133">Transmembrane helix</keyword>
<reference evidence="2 3" key="1">
    <citation type="submission" date="2018-08" db="EMBL/GenBank/DDBJ databases">
        <title>Paraburkholderia sp. DHOM06 isolated from forest soil.</title>
        <authorList>
            <person name="Gao Z.-H."/>
            <person name="Qiu L.-H."/>
        </authorList>
    </citation>
    <scope>NUCLEOTIDE SEQUENCE [LARGE SCALE GENOMIC DNA]</scope>
    <source>
        <strain evidence="2 3">DHOM06</strain>
    </source>
</reference>
<protein>
    <submittedName>
        <fullName evidence="2">Uncharacterized protein</fullName>
    </submittedName>
</protein>
<proteinExistence type="predicted"/>
<dbReference type="Proteomes" id="UP000256838">
    <property type="component" value="Unassembled WGS sequence"/>
</dbReference>
<dbReference type="AlphaFoldDB" id="A0A3D8JXT4"/>
<gene>
    <name evidence="2" type="ORF">DWV00_17240</name>
</gene>
<feature type="transmembrane region" description="Helical" evidence="1">
    <location>
        <begin position="6"/>
        <end position="25"/>
    </location>
</feature>
<keyword evidence="1" id="KW-0812">Transmembrane</keyword>